<evidence type="ECO:0000313" key="2">
    <source>
        <dbReference type="Proteomes" id="UP001055072"/>
    </source>
</evidence>
<organism evidence="1 2">
    <name type="scientific">Irpex rosettiformis</name>
    <dbReference type="NCBI Taxonomy" id="378272"/>
    <lineage>
        <taxon>Eukaryota</taxon>
        <taxon>Fungi</taxon>
        <taxon>Dikarya</taxon>
        <taxon>Basidiomycota</taxon>
        <taxon>Agaricomycotina</taxon>
        <taxon>Agaricomycetes</taxon>
        <taxon>Polyporales</taxon>
        <taxon>Irpicaceae</taxon>
        <taxon>Irpex</taxon>
    </lineage>
</organism>
<gene>
    <name evidence="1" type="ORF">BDY19DRAFT_725095</name>
</gene>
<sequence length="325" mass="36284">MTFKWPRGYNLPERCFRGRLTATSQHSARSMIEIAIIPRKSPPRKDASESRLHLTLSSPTYHTHPYPYTSQWPTNYLPFVPSSNIAALIPCASCVINEDNDLGFPAELFTQQHLDHCYENLASQYDEYMAESSDSEDEDEDAEDDLDADEADSGDEDLLWEAQQALNIGAAQDQDQDQAQIVLPLPPLAIAHPVAIIPIPPVLAPLPAEPSAARRGSTGCAFLDTALELSVEEFRRQFGITQEGFDYAVDRLQSVRSSRPSARKIQRTIPIQLAAYLLRRMYTTHTVAARLSISEGTVAIYRKRIIDTAQELGVDLNELLLQQSS</sequence>
<reference evidence="1" key="1">
    <citation type="journal article" date="2021" name="Environ. Microbiol.">
        <title>Gene family expansions and transcriptome signatures uncover fungal adaptations to wood decay.</title>
        <authorList>
            <person name="Hage H."/>
            <person name="Miyauchi S."/>
            <person name="Viragh M."/>
            <person name="Drula E."/>
            <person name="Min B."/>
            <person name="Chaduli D."/>
            <person name="Navarro D."/>
            <person name="Favel A."/>
            <person name="Norest M."/>
            <person name="Lesage-Meessen L."/>
            <person name="Balint B."/>
            <person name="Merenyi Z."/>
            <person name="de Eugenio L."/>
            <person name="Morin E."/>
            <person name="Martinez A.T."/>
            <person name="Baldrian P."/>
            <person name="Stursova M."/>
            <person name="Martinez M.J."/>
            <person name="Novotny C."/>
            <person name="Magnuson J.K."/>
            <person name="Spatafora J.W."/>
            <person name="Maurice S."/>
            <person name="Pangilinan J."/>
            <person name="Andreopoulos W."/>
            <person name="LaButti K."/>
            <person name="Hundley H."/>
            <person name="Na H."/>
            <person name="Kuo A."/>
            <person name="Barry K."/>
            <person name="Lipzen A."/>
            <person name="Henrissat B."/>
            <person name="Riley R."/>
            <person name="Ahrendt S."/>
            <person name="Nagy L.G."/>
            <person name="Grigoriev I.V."/>
            <person name="Martin F."/>
            <person name="Rosso M.N."/>
        </authorList>
    </citation>
    <scope>NUCLEOTIDE SEQUENCE</scope>
    <source>
        <strain evidence="1">CBS 384.51</strain>
    </source>
</reference>
<name>A0ACB8U967_9APHY</name>
<dbReference type="Proteomes" id="UP001055072">
    <property type="component" value="Unassembled WGS sequence"/>
</dbReference>
<comment type="caution">
    <text evidence="1">The sequence shown here is derived from an EMBL/GenBank/DDBJ whole genome shotgun (WGS) entry which is preliminary data.</text>
</comment>
<proteinExistence type="predicted"/>
<keyword evidence="2" id="KW-1185">Reference proteome</keyword>
<accession>A0ACB8U967</accession>
<evidence type="ECO:0000313" key="1">
    <source>
        <dbReference type="EMBL" id="KAI0090654.1"/>
    </source>
</evidence>
<dbReference type="EMBL" id="MU274907">
    <property type="protein sequence ID" value="KAI0090654.1"/>
    <property type="molecule type" value="Genomic_DNA"/>
</dbReference>
<protein>
    <submittedName>
        <fullName evidence="1">Uncharacterized protein</fullName>
    </submittedName>
</protein>